<accession>Q7NEB9</accession>
<evidence type="ECO:0000313" key="1">
    <source>
        <dbReference type="EMBL" id="BAC91902.1"/>
    </source>
</evidence>
<dbReference type="InParanoid" id="Q7NEB9"/>
<dbReference type="AlphaFoldDB" id="Q7NEB9"/>
<dbReference type="OrthoDB" id="529857at2"/>
<dbReference type="HOGENOM" id="CLU_1568531_0_0_3"/>
<sequence length="170" mass="18648">MKTLNDKGIDPIRNASTRQYRPHGHLLPRAAVSGKQRSAGNQLTALSAEWFFYFVNWAAYHQIHKGEGAEPLRSARALWYYGYSLTRLVGGLAGGQSNSPGFTAHGVSSLAIDLTPESFIAACVTQQNARMGVFDPRLLRPQLMPALAGFTSEVLRLFNPQKSHPQSHSA</sequence>
<dbReference type="EMBL" id="BA000045">
    <property type="protein sequence ID" value="BAC91902.1"/>
    <property type="molecule type" value="Genomic_DNA"/>
</dbReference>
<organism evidence="1 2">
    <name type="scientific">Gloeobacter violaceus (strain ATCC 29082 / PCC 7421)</name>
    <dbReference type="NCBI Taxonomy" id="251221"/>
    <lineage>
        <taxon>Bacteria</taxon>
        <taxon>Bacillati</taxon>
        <taxon>Cyanobacteriota</taxon>
        <taxon>Cyanophyceae</taxon>
        <taxon>Gloeobacterales</taxon>
        <taxon>Gloeobacteraceae</taxon>
        <taxon>Gloeobacter</taxon>
    </lineage>
</organism>
<dbReference type="EnsemblBacteria" id="BAC91902">
    <property type="protein sequence ID" value="BAC91902"/>
    <property type="gene ID" value="BAC91902"/>
</dbReference>
<dbReference type="STRING" id="251221.gene:10761478"/>
<proteinExistence type="predicted"/>
<protein>
    <submittedName>
        <fullName evidence="1">Gll3961 protein</fullName>
    </submittedName>
</protein>
<gene>
    <name evidence="1" type="ordered locus">gll3961</name>
</gene>
<reference evidence="1 2" key="2">
    <citation type="journal article" date="2003" name="DNA Res.">
        <title>Complete genome structure of Gloeobacter violaceus PCC 7421, a cyanobacterium that lacks thylakoids (supplement).</title>
        <authorList>
            <person name="Nakamura Y."/>
            <person name="Kaneko T."/>
            <person name="Sato S."/>
            <person name="Mimuro M."/>
            <person name="Miyashita H."/>
            <person name="Tsuchiya T."/>
            <person name="Sasamoto S."/>
            <person name="Watanabe A."/>
            <person name="Kawashima K."/>
            <person name="Kishida Y."/>
            <person name="Kiyokawa C."/>
            <person name="Kohara M."/>
            <person name="Matsumoto M."/>
            <person name="Matsuno A."/>
            <person name="Nakazaki N."/>
            <person name="Shimpo S."/>
            <person name="Takeuchi C."/>
            <person name="Yamada M."/>
            <person name="Tabata S."/>
        </authorList>
    </citation>
    <scope>NUCLEOTIDE SEQUENCE [LARGE SCALE GENOMIC DNA]</scope>
    <source>
        <strain evidence="2">ATCC 29082 / PCC 7421</strain>
    </source>
</reference>
<reference evidence="1 2" key="1">
    <citation type="journal article" date="2003" name="DNA Res.">
        <title>Complete genome structure of Gloeobacter violaceus PCC 7421, a cyanobacterium that lacks thylakoids.</title>
        <authorList>
            <person name="Nakamura Y."/>
            <person name="Kaneko T."/>
            <person name="Sato S."/>
            <person name="Mimuro M."/>
            <person name="Miyashita H."/>
            <person name="Tsuchiya T."/>
            <person name="Sasamoto S."/>
            <person name="Watanabe A."/>
            <person name="Kawashima K."/>
            <person name="Kishida Y."/>
            <person name="Kiyokawa C."/>
            <person name="Kohara M."/>
            <person name="Matsumoto M."/>
            <person name="Matsuno A."/>
            <person name="Nakazaki N."/>
            <person name="Shimpo S."/>
            <person name="Takeuchi C."/>
            <person name="Yamada M."/>
            <person name="Tabata S."/>
        </authorList>
    </citation>
    <scope>NUCLEOTIDE SEQUENCE [LARGE SCALE GENOMIC DNA]</scope>
    <source>
        <strain evidence="2">ATCC 29082 / PCC 7421</strain>
    </source>
</reference>
<dbReference type="PhylomeDB" id="Q7NEB9"/>
<keyword evidence="2" id="KW-1185">Reference proteome</keyword>
<dbReference type="Proteomes" id="UP000000557">
    <property type="component" value="Chromosome"/>
</dbReference>
<dbReference type="eggNOG" id="COG1633">
    <property type="taxonomic scope" value="Bacteria"/>
</dbReference>
<dbReference type="KEGG" id="gvi:gll3961"/>
<name>Q7NEB9_GLOVI</name>
<evidence type="ECO:0000313" key="2">
    <source>
        <dbReference type="Proteomes" id="UP000000557"/>
    </source>
</evidence>